<comment type="subcellular location">
    <subcellularLocation>
        <location evidence="1">Nucleus</location>
    </subcellularLocation>
</comment>
<evidence type="ECO:0000256" key="2">
    <source>
        <dbReference type="ARBA" id="ARBA00023242"/>
    </source>
</evidence>
<proteinExistence type="predicted"/>
<evidence type="ECO:0000256" key="3">
    <source>
        <dbReference type="SAM" id="MobiDB-lite"/>
    </source>
</evidence>
<dbReference type="OrthoDB" id="205166at2759"/>
<dbReference type="EMBL" id="MU254027">
    <property type="protein sequence ID" value="KAG9242877.1"/>
    <property type="molecule type" value="Genomic_DNA"/>
</dbReference>
<feature type="compositionally biased region" description="Basic and acidic residues" evidence="3">
    <location>
        <begin position="296"/>
        <end position="331"/>
    </location>
</feature>
<dbReference type="Pfam" id="PF05615">
    <property type="entry name" value="THOC7"/>
    <property type="match status" value="1"/>
</dbReference>
<dbReference type="GO" id="GO:0006397">
    <property type="term" value="P:mRNA processing"/>
    <property type="evidence" value="ECO:0007669"/>
    <property type="project" value="InterPro"/>
</dbReference>
<evidence type="ECO:0000313" key="5">
    <source>
        <dbReference type="Proteomes" id="UP000887226"/>
    </source>
</evidence>
<keyword evidence="5" id="KW-1185">Reference proteome</keyword>
<evidence type="ECO:0000313" key="4">
    <source>
        <dbReference type="EMBL" id="KAG9242877.1"/>
    </source>
</evidence>
<organism evidence="4 5">
    <name type="scientific">Calycina marina</name>
    <dbReference type="NCBI Taxonomy" id="1763456"/>
    <lineage>
        <taxon>Eukaryota</taxon>
        <taxon>Fungi</taxon>
        <taxon>Dikarya</taxon>
        <taxon>Ascomycota</taxon>
        <taxon>Pezizomycotina</taxon>
        <taxon>Leotiomycetes</taxon>
        <taxon>Helotiales</taxon>
        <taxon>Pezizellaceae</taxon>
        <taxon>Calycina</taxon>
    </lineage>
</organism>
<dbReference type="GO" id="GO:0000445">
    <property type="term" value="C:THO complex part of transcription export complex"/>
    <property type="evidence" value="ECO:0007669"/>
    <property type="project" value="InterPro"/>
</dbReference>
<accession>A0A9P8CDM0</accession>
<feature type="region of interest" description="Disordered" evidence="3">
    <location>
        <begin position="217"/>
        <end position="370"/>
    </location>
</feature>
<comment type="caution">
    <text evidence="4">The sequence shown here is derived from an EMBL/GenBank/DDBJ whole genome shotgun (WGS) entry which is preliminary data.</text>
</comment>
<feature type="compositionally biased region" description="Acidic residues" evidence="3">
    <location>
        <begin position="226"/>
        <end position="235"/>
    </location>
</feature>
<feature type="compositionally biased region" description="Low complexity" evidence="3">
    <location>
        <begin position="267"/>
        <end position="278"/>
    </location>
</feature>
<protein>
    <submittedName>
        <fullName evidence="4">Tho complex subunit 7-domain-containing protein</fullName>
    </submittedName>
</protein>
<dbReference type="Proteomes" id="UP000887226">
    <property type="component" value="Unassembled WGS sequence"/>
</dbReference>
<reference evidence="4" key="1">
    <citation type="journal article" date="2021" name="IMA Fungus">
        <title>Genomic characterization of three marine fungi, including Emericellopsis atlantica sp. nov. with signatures of a generalist lifestyle and marine biomass degradation.</title>
        <authorList>
            <person name="Hagestad O.C."/>
            <person name="Hou L."/>
            <person name="Andersen J.H."/>
            <person name="Hansen E.H."/>
            <person name="Altermark B."/>
            <person name="Li C."/>
            <person name="Kuhnert E."/>
            <person name="Cox R.J."/>
            <person name="Crous P.W."/>
            <person name="Spatafora J.W."/>
            <person name="Lail K."/>
            <person name="Amirebrahimi M."/>
            <person name="Lipzen A."/>
            <person name="Pangilinan J."/>
            <person name="Andreopoulos W."/>
            <person name="Hayes R.D."/>
            <person name="Ng V."/>
            <person name="Grigoriev I.V."/>
            <person name="Jackson S.A."/>
            <person name="Sutton T.D.S."/>
            <person name="Dobson A.D.W."/>
            <person name="Rama T."/>
        </authorList>
    </citation>
    <scope>NUCLEOTIDE SEQUENCE</scope>
    <source>
        <strain evidence="4">TRa3180A</strain>
    </source>
</reference>
<sequence length="370" mass="41925">MASFSMLEQREEDELHKLRLLNVEEKPFKRVAKRLLAPGSLVSTPTSKLLTLPPEETIDDEALEAEMHKIAENRRQFREDVLLDFAAFESSIARIQFLRNSNEQERERYKADKERILNTAQAVRDSTAQLRIQLEEAKATLAQRKKFDVLAEKITSNKALKPRDEQVLALRKLEEECVDLKRESELYSETWAERRAQFGRIVEEGQQLRRLIRDEKEEVERREGMDVDAQEDGEIGEGSIGYGTPRQNGNQDNESLRPRHMLAGALSRPGSRSNSRAPSPAPSERRSQEDVTMADEAPKYDTPKNDTPKVDNSHNDNPKTETEAPKDEHMADNAGAEVRLEAPQVTVDEPADEGQAPANAGAEDKMEVDT</sequence>
<dbReference type="InterPro" id="IPR008501">
    <property type="entry name" value="THOC7/Mft1"/>
</dbReference>
<gene>
    <name evidence="4" type="ORF">BJ878DRAFT_147668</name>
</gene>
<dbReference type="AlphaFoldDB" id="A0A9P8CDM0"/>
<keyword evidence="2" id="KW-0539">Nucleus</keyword>
<name>A0A9P8CDM0_9HELO</name>
<evidence type="ECO:0000256" key="1">
    <source>
        <dbReference type="ARBA" id="ARBA00004123"/>
    </source>
</evidence>